<evidence type="ECO:0000256" key="3">
    <source>
        <dbReference type="ARBA" id="ARBA00022692"/>
    </source>
</evidence>
<dbReference type="PANTHER" id="PTHR40277">
    <property type="entry name" value="BLL5419 PROTEIN"/>
    <property type="match status" value="1"/>
</dbReference>
<proteinExistence type="predicted"/>
<evidence type="ECO:0000313" key="8">
    <source>
        <dbReference type="Proteomes" id="UP001302274"/>
    </source>
</evidence>
<evidence type="ECO:0000256" key="5">
    <source>
        <dbReference type="ARBA" id="ARBA00023136"/>
    </source>
</evidence>
<evidence type="ECO:0000256" key="2">
    <source>
        <dbReference type="ARBA" id="ARBA00022475"/>
    </source>
</evidence>
<evidence type="ECO:0000256" key="1">
    <source>
        <dbReference type="ARBA" id="ARBA00004651"/>
    </source>
</evidence>
<protein>
    <submittedName>
        <fullName evidence="7">Lysylphosphatidylglycerol synthase transmembrane domain-containing protein</fullName>
    </submittedName>
</protein>
<feature type="transmembrane region" description="Helical" evidence="6">
    <location>
        <begin position="216"/>
        <end position="239"/>
    </location>
</feature>
<reference evidence="7 8" key="1">
    <citation type="submission" date="2023-11" db="EMBL/GenBank/DDBJ databases">
        <title>A Novel Polar Bacteriovorax (B. antarcticus) Isolated from the Biocrust in Antarctica.</title>
        <authorList>
            <person name="Mun W."/>
            <person name="Choi S.Y."/>
            <person name="Mitchell R.J."/>
        </authorList>
    </citation>
    <scope>NUCLEOTIDE SEQUENCE [LARGE SCALE GENOMIC DNA]</scope>
    <source>
        <strain evidence="7 8">PP10</strain>
    </source>
</reference>
<name>A0ABU5VVH1_9BACT</name>
<feature type="transmembrane region" description="Helical" evidence="6">
    <location>
        <begin position="36"/>
        <end position="58"/>
    </location>
</feature>
<evidence type="ECO:0000256" key="4">
    <source>
        <dbReference type="ARBA" id="ARBA00022989"/>
    </source>
</evidence>
<keyword evidence="2" id="KW-1003">Cell membrane</keyword>
<dbReference type="Pfam" id="PF03706">
    <property type="entry name" value="LPG_synthase_TM"/>
    <property type="match status" value="1"/>
</dbReference>
<evidence type="ECO:0000313" key="7">
    <source>
        <dbReference type="EMBL" id="MEA9356612.1"/>
    </source>
</evidence>
<dbReference type="EMBL" id="JAYGJQ010000002">
    <property type="protein sequence ID" value="MEA9356612.1"/>
    <property type="molecule type" value="Genomic_DNA"/>
</dbReference>
<feature type="transmembrane region" description="Helical" evidence="6">
    <location>
        <begin position="295"/>
        <end position="315"/>
    </location>
</feature>
<sequence>MKLNPKIMLFIRTVISILLIWWIVQSDKLNWNNIKIGVLNYKLALIFFVLTFLQLLIVSYRTQVLTQLTKNSPLEYKKILSVSWGSLFLNCIVPTSVIGDIFRIKKFMNMDSLTQKDNFIYSSIFSKFFSVLSLALISMASGLFIMEKIPALRTFIICSYLVLIALIGLFYVRNIIFSKMSSCFIPLPRFASRDFIKRRIANFKIFTLGIIQDRKIWIKTLACSLLIQILNTLSFVLIIYQLTPKSQVNILELMCIVPVGIFLTNLPISYSGIGVGHVAFASLLKIFDIPNGADVFTIFFAFSFIFDFCGIFFFIKHVKN</sequence>
<feature type="transmembrane region" description="Helical" evidence="6">
    <location>
        <begin position="119"/>
        <end position="145"/>
    </location>
</feature>
<comment type="subcellular location">
    <subcellularLocation>
        <location evidence="1">Cell membrane</location>
        <topology evidence="1">Multi-pass membrane protein</topology>
    </subcellularLocation>
</comment>
<feature type="transmembrane region" description="Helical" evidence="6">
    <location>
        <begin position="251"/>
        <end position="275"/>
    </location>
</feature>
<dbReference type="InterPro" id="IPR022791">
    <property type="entry name" value="L-PG_synthase/AglD"/>
</dbReference>
<evidence type="ECO:0000256" key="6">
    <source>
        <dbReference type="SAM" id="Phobius"/>
    </source>
</evidence>
<keyword evidence="4 6" id="KW-1133">Transmembrane helix</keyword>
<feature type="transmembrane region" description="Helical" evidence="6">
    <location>
        <begin position="152"/>
        <end position="172"/>
    </location>
</feature>
<organism evidence="7 8">
    <name type="scientific">Bacteriovorax antarcticus</name>
    <dbReference type="NCBI Taxonomy" id="3088717"/>
    <lineage>
        <taxon>Bacteria</taxon>
        <taxon>Pseudomonadati</taxon>
        <taxon>Bdellovibrionota</taxon>
        <taxon>Bacteriovoracia</taxon>
        <taxon>Bacteriovoracales</taxon>
        <taxon>Bacteriovoracaceae</taxon>
        <taxon>Bacteriovorax</taxon>
    </lineage>
</organism>
<dbReference type="RefSeq" id="WP_323576419.1">
    <property type="nucleotide sequence ID" value="NZ_JAYGJQ010000002.1"/>
</dbReference>
<dbReference type="Proteomes" id="UP001302274">
    <property type="component" value="Unassembled WGS sequence"/>
</dbReference>
<feature type="transmembrane region" description="Helical" evidence="6">
    <location>
        <begin position="79"/>
        <end position="99"/>
    </location>
</feature>
<keyword evidence="3 6" id="KW-0812">Transmembrane</keyword>
<gene>
    <name evidence="7" type="ORF">SHI21_10370</name>
</gene>
<feature type="transmembrane region" description="Helical" evidence="6">
    <location>
        <begin position="7"/>
        <end position="24"/>
    </location>
</feature>
<dbReference type="PANTHER" id="PTHR40277:SF1">
    <property type="entry name" value="BLL5419 PROTEIN"/>
    <property type="match status" value="1"/>
</dbReference>
<comment type="caution">
    <text evidence="7">The sequence shown here is derived from an EMBL/GenBank/DDBJ whole genome shotgun (WGS) entry which is preliminary data.</text>
</comment>
<keyword evidence="5 6" id="KW-0472">Membrane</keyword>
<keyword evidence="8" id="KW-1185">Reference proteome</keyword>
<accession>A0ABU5VVH1</accession>